<keyword evidence="2" id="KW-1185">Reference proteome</keyword>
<name>A0A317ZF53_9BACT</name>
<protein>
    <submittedName>
        <fullName evidence="1">Uncharacterized protein</fullName>
    </submittedName>
</protein>
<reference evidence="1 2" key="1">
    <citation type="submission" date="2018-05" db="EMBL/GenBank/DDBJ databases">
        <title>Coraliomargarita sinensis sp. nov., isolated from a marine solar saltern.</title>
        <authorList>
            <person name="Zhou L.Y."/>
        </authorList>
    </citation>
    <scope>NUCLEOTIDE SEQUENCE [LARGE SCALE GENOMIC DNA]</scope>
    <source>
        <strain evidence="1 2">WN38</strain>
    </source>
</reference>
<dbReference type="Proteomes" id="UP000247099">
    <property type="component" value="Unassembled WGS sequence"/>
</dbReference>
<evidence type="ECO:0000313" key="1">
    <source>
        <dbReference type="EMBL" id="PXA04145.1"/>
    </source>
</evidence>
<dbReference type="OrthoDB" id="5497289at2"/>
<dbReference type="EMBL" id="QHJQ01000005">
    <property type="protein sequence ID" value="PXA04145.1"/>
    <property type="molecule type" value="Genomic_DNA"/>
</dbReference>
<proteinExistence type="predicted"/>
<comment type="caution">
    <text evidence="1">The sequence shown here is derived from an EMBL/GenBank/DDBJ whole genome shotgun (WGS) entry which is preliminary data.</text>
</comment>
<organism evidence="1 2">
    <name type="scientific">Coraliomargarita sinensis</name>
    <dbReference type="NCBI Taxonomy" id="2174842"/>
    <lineage>
        <taxon>Bacteria</taxon>
        <taxon>Pseudomonadati</taxon>
        <taxon>Verrucomicrobiota</taxon>
        <taxon>Opitutia</taxon>
        <taxon>Puniceicoccales</taxon>
        <taxon>Coraliomargaritaceae</taxon>
        <taxon>Coraliomargarita</taxon>
    </lineage>
</organism>
<gene>
    <name evidence="1" type="ORF">DDZ13_08890</name>
</gene>
<evidence type="ECO:0000313" key="2">
    <source>
        <dbReference type="Proteomes" id="UP000247099"/>
    </source>
</evidence>
<accession>A0A317ZF53</accession>
<dbReference type="RefSeq" id="WP_110131092.1">
    <property type="nucleotide sequence ID" value="NZ_QHJQ01000005.1"/>
</dbReference>
<dbReference type="Pfam" id="PF18742">
    <property type="entry name" value="DpnII-MboI"/>
    <property type="match status" value="1"/>
</dbReference>
<dbReference type="AlphaFoldDB" id="A0A317ZF53"/>
<sequence length="252" mass="28837">MTNDQRKRLKTQLVAGRALMEAMKQSVILTGIQITDVWRFSSYKIYMQRYNSLVDHVLRDCHIDVPCGKWDLEKVPDGNSTIANTQKNYFDSVFANLSMLVAFLEEYLDTKHDERTALRDFFQANLRRSIFSIPSKEMEVQDAVESLLIGKGLQKPTDYDREKGRVKVSIKETIPDFILPKLNLAIEVKLSKTKTKSKEIVDEINADIQAYGKAYATIIFIIYDLGTIQDEAEFRSGLETSNGDIQLVIVKQ</sequence>
<dbReference type="InParanoid" id="A0A317ZF53"/>